<evidence type="ECO:0000313" key="5">
    <source>
        <dbReference type="Proteomes" id="UP001431572"/>
    </source>
</evidence>
<dbReference type="EMBL" id="CP128400">
    <property type="protein sequence ID" value="WJW68934.1"/>
    <property type="molecule type" value="Genomic_DNA"/>
</dbReference>
<dbReference type="InterPro" id="IPR011990">
    <property type="entry name" value="TPR-like_helical_dom_sf"/>
</dbReference>
<organism evidence="2 4">
    <name type="scientific">Candidatus Chlorohelix allophototropha</name>
    <dbReference type="NCBI Taxonomy" id="3003348"/>
    <lineage>
        <taxon>Bacteria</taxon>
        <taxon>Bacillati</taxon>
        <taxon>Chloroflexota</taxon>
        <taxon>Chloroflexia</taxon>
        <taxon>Candidatus Chloroheliales</taxon>
        <taxon>Candidatus Chloroheliaceae</taxon>
        <taxon>Candidatus Chlorohelix</taxon>
    </lineage>
</organism>
<dbReference type="EMBL" id="JACATZ010000003">
    <property type="protein sequence ID" value="NWJ49005.1"/>
    <property type="molecule type" value="Genomic_DNA"/>
</dbReference>
<dbReference type="InterPro" id="IPR037257">
    <property type="entry name" value="T2SS_E_N_sf"/>
</dbReference>
<protein>
    <recommendedName>
        <fullName evidence="6">Tetratricopeptide repeat protein</fullName>
    </recommendedName>
</protein>
<dbReference type="InterPro" id="IPR019734">
    <property type="entry name" value="TPR_rpt"/>
</dbReference>
<sequence>MYTVVTVDPKIAINTLLKHGLAKARMGDKESARACFEQVYEVEPENEIALFGLAYFASNPFDAKDYLKQLLVKNPENKTARIFYNKVYFRCLELEVILKNSALLNKWTSGSDNDKEALPRLGTYLIKKRYINEEQLVTALKFQKYLTNCSIKEKIGQVFVSLGLISQEKLEEVLTDLKLEFNSRFI</sequence>
<keyword evidence="1" id="KW-0802">TPR repeat</keyword>
<dbReference type="Pfam" id="PF13174">
    <property type="entry name" value="TPR_6"/>
    <property type="match status" value="1"/>
</dbReference>
<name>A0A8T7MA49_9CHLR</name>
<dbReference type="RefSeq" id="WP_341470838.1">
    <property type="nucleotide sequence ID" value="NZ_CP128400.1"/>
</dbReference>
<keyword evidence="5" id="KW-1185">Reference proteome</keyword>
<dbReference type="SUPFAM" id="SSF48452">
    <property type="entry name" value="TPR-like"/>
    <property type="match status" value="1"/>
</dbReference>
<evidence type="ECO:0008006" key="6">
    <source>
        <dbReference type="Google" id="ProtNLM"/>
    </source>
</evidence>
<dbReference type="Proteomes" id="UP001431572">
    <property type="component" value="Chromosome 2"/>
</dbReference>
<evidence type="ECO:0000256" key="1">
    <source>
        <dbReference type="PROSITE-ProRule" id="PRU00339"/>
    </source>
</evidence>
<dbReference type="PROSITE" id="PS50005">
    <property type="entry name" value="TPR"/>
    <property type="match status" value="1"/>
</dbReference>
<dbReference type="Proteomes" id="UP000521676">
    <property type="component" value="Unassembled WGS sequence"/>
</dbReference>
<reference evidence="2 4" key="1">
    <citation type="submission" date="2020-06" db="EMBL/GenBank/DDBJ databases">
        <title>Anoxygenic phototrophic Chloroflexota member uses a Type I reaction center.</title>
        <authorList>
            <person name="Tsuji J.M."/>
            <person name="Shaw N.A."/>
            <person name="Nagashima S."/>
            <person name="Venkiteswaran J."/>
            <person name="Schiff S.L."/>
            <person name="Hanada S."/>
            <person name="Tank M."/>
            <person name="Neufeld J.D."/>
        </authorList>
    </citation>
    <scope>NUCLEOTIDE SEQUENCE [LARGE SCALE GENOMIC DNA]</scope>
    <source>
        <strain evidence="2">L227-S17</strain>
    </source>
</reference>
<dbReference type="AlphaFoldDB" id="A0A8T7MA49"/>
<proteinExistence type="predicted"/>
<dbReference type="Gene3D" id="1.25.40.10">
    <property type="entry name" value="Tetratricopeptide repeat domain"/>
    <property type="match status" value="1"/>
</dbReference>
<gene>
    <name evidence="2" type="ORF">HXX08_24350</name>
    <name evidence="3" type="ORF">OZ401_004556</name>
</gene>
<accession>A0A8T7MA49</accession>
<evidence type="ECO:0000313" key="3">
    <source>
        <dbReference type="EMBL" id="WJW68934.1"/>
    </source>
</evidence>
<feature type="repeat" description="TPR" evidence="1">
    <location>
        <begin position="13"/>
        <end position="46"/>
    </location>
</feature>
<evidence type="ECO:0000313" key="4">
    <source>
        <dbReference type="Proteomes" id="UP000521676"/>
    </source>
</evidence>
<reference evidence="3" key="2">
    <citation type="journal article" date="2024" name="Nature">
        <title>Anoxygenic phototroph of the Chloroflexota uses a type I reaction centre.</title>
        <authorList>
            <person name="Tsuji J.M."/>
            <person name="Shaw N.A."/>
            <person name="Nagashima S."/>
            <person name="Venkiteswaran J.J."/>
            <person name="Schiff S.L."/>
            <person name="Watanabe T."/>
            <person name="Fukui M."/>
            <person name="Hanada S."/>
            <person name="Tank M."/>
            <person name="Neufeld J.D."/>
        </authorList>
    </citation>
    <scope>NUCLEOTIDE SEQUENCE</scope>
    <source>
        <strain evidence="3">L227-S17</strain>
    </source>
</reference>
<dbReference type="SUPFAM" id="SSF160246">
    <property type="entry name" value="EspE N-terminal domain-like"/>
    <property type="match status" value="1"/>
</dbReference>
<evidence type="ECO:0000313" key="2">
    <source>
        <dbReference type="EMBL" id="NWJ49005.1"/>
    </source>
</evidence>